<sequence length="395" mass="45515">MLSRDLSEDLVIEILLRLPVKSLIRFKCIRKSWYDLIKSPYFISIHLNHAKLNKNPNLLLQRQHVDTIKPYFSLLSYETLEVLRDSLDIPFGPVRSSSGFFAYPCNGIICLYCFESKPRHGDALALWNPATGESKAIPIFHRPPNVYVDSFYLGFGLDLKSNDYKVVRISTFICDSDHDDHFNFCNYTTMPRKTQVEVYTLSTDSWRVINTTLPAYPRCHPKSLVYLKGVTMWKASDDDGSPLGWGENDRVILSFDLSDEVFQKSPLPPKSGIAYDECVLVINDSIAFVELFGNIGYEWIDIWEMNDSDVERTWTKKLRITVHNGSRSLFLGPWGNGKFFLDTGLDELLIYDADRQAFMNTGIYGTLHSLQIVTYTESLVSFRREIEFEQHHDIV</sequence>
<dbReference type="EMBL" id="JARAOO010000007">
    <property type="protein sequence ID" value="KAJ7961957.1"/>
    <property type="molecule type" value="Genomic_DNA"/>
</dbReference>
<keyword evidence="4" id="KW-1185">Reference proteome</keyword>
<dbReference type="AlphaFoldDB" id="A0AAD7LPY7"/>
<dbReference type="InterPro" id="IPR001810">
    <property type="entry name" value="F-box_dom"/>
</dbReference>
<dbReference type="Pfam" id="PF07734">
    <property type="entry name" value="FBA_1"/>
    <property type="match status" value="1"/>
</dbReference>
<dbReference type="InterPro" id="IPR017451">
    <property type="entry name" value="F-box-assoc_interact_dom"/>
</dbReference>
<gene>
    <name evidence="3" type="ORF">O6P43_017246</name>
</gene>
<dbReference type="CDD" id="cd22157">
    <property type="entry name" value="F-box_AtFBW1-like"/>
    <property type="match status" value="1"/>
</dbReference>
<dbReference type="InterPro" id="IPR006527">
    <property type="entry name" value="F-box-assoc_dom_typ1"/>
</dbReference>
<dbReference type="SUPFAM" id="SSF81383">
    <property type="entry name" value="F-box domain"/>
    <property type="match status" value="1"/>
</dbReference>
<dbReference type="KEGG" id="qsa:O6P43_017246"/>
<name>A0AAD7LPY7_QUISA</name>
<dbReference type="Proteomes" id="UP001163823">
    <property type="component" value="Chromosome 7"/>
</dbReference>
<evidence type="ECO:0000313" key="4">
    <source>
        <dbReference type="Proteomes" id="UP001163823"/>
    </source>
</evidence>
<evidence type="ECO:0000313" key="3">
    <source>
        <dbReference type="EMBL" id="KAJ7961957.1"/>
    </source>
</evidence>
<dbReference type="InterPro" id="IPR036047">
    <property type="entry name" value="F-box-like_dom_sf"/>
</dbReference>
<evidence type="ECO:0000259" key="2">
    <source>
        <dbReference type="Pfam" id="PF07734"/>
    </source>
</evidence>
<accession>A0AAD7LPY7</accession>
<feature type="domain" description="F-box" evidence="1">
    <location>
        <begin position="5"/>
        <end position="42"/>
    </location>
</feature>
<organism evidence="3 4">
    <name type="scientific">Quillaja saponaria</name>
    <name type="common">Soap bark tree</name>
    <dbReference type="NCBI Taxonomy" id="32244"/>
    <lineage>
        <taxon>Eukaryota</taxon>
        <taxon>Viridiplantae</taxon>
        <taxon>Streptophyta</taxon>
        <taxon>Embryophyta</taxon>
        <taxon>Tracheophyta</taxon>
        <taxon>Spermatophyta</taxon>
        <taxon>Magnoliopsida</taxon>
        <taxon>eudicotyledons</taxon>
        <taxon>Gunneridae</taxon>
        <taxon>Pentapetalae</taxon>
        <taxon>rosids</taxon>
        <taxon>fabids</taxon>
        <taxon>Fabales</taxon>
        <taxon>Quillajaceae</taxon>
        <taxon>Quillaja</taxon>
    </lineage>
</organism>
<dbReference type="PANTHER" id="PTHR31672:SF13">
    <property type="entry name" value="F-BOX PROTEIN CPR30-LIKE"/>
    <property type="match status" value="1"/>
</dbReference>
<dbReference type="Pfam" id="PF00646">
    <property type="entry name" value="F-box"/>
    <property type="match status" value="1"/>
</dbReference>
<reference evidence="3" key="1">
    <citation type="journal article" date="2023" name="Science">
        <title>Elucidation of the pathway for biosynthesis of saponin adjuvants from the soapbark tree.</title>
        <authorList>
            <person name="Reed J."/>
            <person name="Orme A."/>
            <person name="El-Demerdash A."/>
            <person name="Owen C."/>
            <person name="Martin L.B.B."/>
            <person name="Misra R.C."/>
            <person name="Kikuchi S."/>
            <person name="Rejzek M."/>
            <person name="Martin A.C."/>
            <person name="Harkess A."/>
            <person name="Leebens-Mack J."/>
            <person name="Louveau T."/>
            <person name="Stephenson M.J."/>
            <person name="Osbourn A."/>
        </authorList>
    </citation>
    <scope>NUCLEOTIDE SEQUENCE</scope>
    <source>
        <strain evidence="3">S10</strain>
    </source>
</reference>
<feature type="domain" description="F-box associated beta-propeller type 1" evidence="2">
    <location>
        <begin position="103"/>
        <end position="355"/>
    </location>
</feature>
<evidence type="ECO:0000259" key="1">
    <source>
        <dbReference type="Pfam" id="PF00646"/>
    </source>
</evidence>
<proteinExistence type="predicted"/>
<dbReference type="InterPro" id="IPR050796">
    <property type="entry name" value="SCF_F-box_component"/>
</dbReference>
<dbReference type="PANTHER" id="PTHR31672">
    <property type="entry name" value="BNACNNG10540D PROTEIN"/>
    <property type="match status" value="1"/>
</dbReference>
<protein>
    <submittedName>
        <fullName evidence="3">F-box protein</fullName>
    </submittedName>
</protein>
<dbReference type="NCBIfam" id="TIGR01640">
    <property type="entry name" value="F_box_assoc_1"/>
    <property type="match status" value="1"/>
</dbReference>
<comment type="caution">
    <text evidence="3">The sequence shown here is derived from an EMBL/GenBank/DDBJ whole genome shotgun (WGS) entry which is preliminary data.</text>
</comment>